<accession>A0A845V0D7</accession>
<feature type="compositionally biased region" description="Acidic residues" evidence="1">
    <location>
        <begin position="34"/>
        <end position="61"/>
    </location>
</feature>
<evidence type="ECO:0000256" key="1">
    <source>
        <dbReference type="SAM" id="MobiDB-lite"/>
    </source>
</evidence>
<dbReference type="AlphaFoldDB" id="A0A845V0D7"/>
<name>A0A845V0D7_9GAMM</name>
<evidence type="ECO:0000313" key="3">
    <source>
        <dbReference type="EMBL" id="NDY96518.1"/>
    </source>
</evidence>
<protein>
    <submittedName>
        <fullName evidence="3">Uncharacterized protein</fullName>
    </submittedName>
</protein>
<organism evidence="3 4">
    <name type="scientific">Wenzhouxiangella limi</name>
    <dbReference type="NCBI Taxonomy" id="2707351"/>
    <lineage>
        <taxon>Bacteria</taxon>
        <taxon>Pseudomonadati</taxon>
        <taxon>Pseudomonadota</taxon>
        <taxon>Gammaproteobacteria</taxon>
        <taxon>Chromatiales</taxon>
        <taxon>Wenzhouxiangellaceae</taxon>
        <taxon>Wenzhouxiangella</taxon>
    </lineage>
</organism>
<evidence type="ECO:0000256" key="2">
    <source>
        <dbReference type="SAM" id="SignalP"/>
    </source>
</evidence>
<feature type="chain" id="PRO_5032511750" evidence="2">
    <location>
        <begin position="24"/>
        <end position="61"/>
    </location>
</feature>
<dbReference type="Proteomes" id="UP000484885">
    <property type="component" value="Unassembled WGS sequence"/>
</dbReference>
<keyword evidence="4" id="KW-1185">Reference proteome</keyword>
<dbReference type="EMBL" id="JAAGSC010000043">
    <property type="protein sequence ID" value="NDY96518.1"/>
    <property type="molecule type" value="Genomic_DNA"/>
</dbReference>
<comment type="caution">
    <text evidence="3">The sequence shown here is derived from an EMBL/GenBank/DDBJ whole genome shotgun (WGS) entry which is preliminary data.</text>
</comment>
<dbReference type="RefSeq" id="WP_164211910.1">
    <property type="nucleotide sequence ID" value="NZ_JAAGSC010000043.1"/>
</dbReference>
<evidence type="ECO:0000313" key="4">
    <source>
        <dbReference type="Proteomes" id="UP000484885"/>
    </source>
</evidence>
<feature type="region of interest" description="Disordered" evidence="1">
    <location>
        <begin position="24"/>
        <end position="61"/>
    </location>
</feature>
<reference evidence="3 4" key="1">
    <citation type="submission" date="2020-02" db="EMBL/GenBank/DDBJ databases">
        <authorList>
            <person name="Zhang X.-Y."/>
        </authorList>
    </citation>
    <scope>NUCLEOTIDE SEQUENCE [LARGE SCALE GENOMIC DNA]</scope>
    <source>
        <strain evidence="3 4">C33</strain>
    </source>
</reference>
<proteinExistence type="predicted"/>
<gene>
    <name evidence="3" type="ORF">G3I74_12325</name>
</gene>
<dbReference type="PROSITE" id="PS51257">
    <property type="entry name" value="PROKAR_LIPOPROTEIN"/>
    <property type="match status" value="1"/>
</dbReference>
<sequence length="61" mass="6539">MKTTARTLFFLMLLALFSAGALTGCEDPGPAEEAGQEIDEAVEEAGDELEEMGDEVEEDTD</sequence>
<feature type="signal peptide" evidence="2">
    <location>
        <begin position="1"/>
        <end position="23"/>
    </location>
</feature>
<keyword evidence="2" id="KW-0732">Signal</keyword>